<name>A0ABV4K1Q6_9BACT</name>
<sequence length="150" mass="16566">MPAPFALRHWLACLLLLIVPAVSGCPAMLVVYLISSSDGDNVTITAEIPRSAGDIYTTAVRIAGEDGETNYAVTEKDEAKHFLRAEAKDGTWWFEMTLVPLDDHDTQLIMVGVSPGDEDEQRNRGLIAVERICTDLGVRYKVVENDMNRS</sequence>
<organism evidence="1 2">
    <name type="scientific">Pseudodesulfovibrio karagichevae</name>
    <dbReference type="NCBI Taxonomy" id="3239305"/>
    <lineage>
        <taxon>Bacteria</taxon>
        <taxon>Pseudomonadati</taxon>
        <taxon>Thermodesulfobacteriota</taxon>
        <taxon>Desulfovibrionia</taxon>
        <taxon>Desulfovibrionales</taxon>
        <taxon>Desulfovibrionaceae</taxon>
    </lineage>
</organism>
<comment type="caution">
    <text evidence="1">The sequence shown here is derived from an EMBL/GenBank/DDBJ whole genome shotgun (WGS) entry which is preliminary data.</text>
</comment>
<proteinExistence type="predicted"/>
<dbReference type="RefSeq" id="WP_371386404.1">
    <property type="nucleotide sequence ID" value="NZ_JBGLYH010000021.1"/>
</dbReference>
<evidence type="ECO:0000313" key="1">
    <source>
        <dbReference type="EMBL" id="MEZ7196883.1"/>
    </source>
</evidence>
<dbReference type="Proteomes" id="UP001568698">
    <property type="component" value="Unassembled WGS sequence"/>
</dbReference>
<protein>
    <submittedName>
        <fullName evidence="1">Uncharacterized protein</fullName>
    </submittedName>
</protein>
<accession>A0ABV4K1Q6</accession>
<dbReference type="EMBL" id="JBGLYH010000021">
    <property type="protein sequence ID" value="MEZ7196883.1"/>
    <property type="molecule type" value="Genomic_DNA"/>
</dbReference>
<reference evidence="1 2" key="1">
    <citation type="submission" date="2024-08" db="EMBL/GenBank/DDBJ databases">
        <title>Sulfate-reducing bacteria isolated from formation water of the oil field in Kazakhstan and description of Pseudodesulfovibrio sp.</title>
        <authorList>
            <person name="Bidzhieva S.K."/>
            <person name="Tourova T.P."/>
            <person name="Grouzdev D.S."/>
            <person name="Beletsky A.V."/>
            <person name="Sokolova D.S."/>
            <person name="Samigullina S.R."/>
            <person name="Poltaraus A.B."/>
            <person name="Avtukh A.N."/>
            <person name="Tereshina V.M."/>
            <person name="Zhaparov N.S."/>
            <person name="Mardanov A.V."/>
            <person name="Nazina T.N."/>
        </authorList>
    </citation>
    <scope>NUCLEOTIDE SEQUENCE [LARGE SCALE GENOMIC DNA]</scope>
    <source>
        <strain evidence="1 2">9FUS</strain>
    </source>
</reference>
<evidence type="ECO:0000313" key="2">
    <source>
        <dbReference type="Proteomes" id="UP001568698"/>
    </source>
</evidence>
<gene>
    <name evidence="1" type="ORF">AB6M95_09000</name>
</gene>
<keyword evidence="2" id="KW-1185">Reference proteome</keyword>